<dbReference type="InterPro" id="IPR022029">
    <property type="entry name" value="YoaR-like_PG-bd"/>
</dbReference>
<reference evidence="4 5" key="1">
    <citation type="submission" date="2017-09" db="EMBL/GenBank/DDBJ databases">
        <title>Depth-based differentiation of microbial function through sediment-hosted aquifers and enrichment of novel symbionts in the deep terrestrial subsurface.</title>
        <authorList>
            <person name="Probst A.J."/>
            <person name="Ladd B."/>
            <person name="Jarett J.K."/>
            <person name="Geller-Mcgrath D.E."/>
            <person name="Sieber C.M."/>
            <person name="Emerson J.B."/>
            <person name="Anantharaman K."/>
            <person name="Thomas B.C."/>
            <person name="Malmstrom R."/>
            <person name="Stieglmeier M."/>
            <person name="Klingl A."/>
            <person name="Woyke T."/>
            <person name="Ryan C.M."/>
            <person name="Banfield J.F."/>
        </authorList>
    </citation>
    <scope>NUCLEOTIDE SEQUENCE [LARGE SCALE GENOMIC DNA]</scope>
    <source>
        <strain evidence="4">CG11_big_fil_rev_8_21_14_0_20_39_10</strain>
    </source>
</reference>
<evidence type="ECO:0000313" key="4">
    <source>
        <dbReference type="EMBL" id="PIR13986.1"/>
    </source>
</evidence>
<dbReference type="EMBL" id="PCWW01000008">
    <property type="protein sequence ID" value="PIR13986.1"/>
    <property type="molecule type" value="Genomic_DNA"/>
</dbReference>
<feature type="domain" description="YoaR-like putative peptidoglycan binding" evidence="3">
    <location>
        <begin position="272"/>
        <end position="355"/>
    </location>
</feature>
<protein>
    <recommendedName>
        <fullName evidence="3">YoaR-like putative peptidoglycan binding domain-containing protein</fullName>
    </recommendedName>
</protein>
<evidence type="ECO:0000313" key="5">
    <source>
        <dbReference type="Proteomes" id="UP000230869"/>
    </source>
</evidence>
<feature type="region of interest" description="Disordered" evidence="1">
    <location>
        <begin position="629"/>
        <end position="652"/>
    </location>
</feature>
<dbReference type="InterPro" id="IPR007391">
    <property type="entry name" value="Vancomycin_resist_VanW"/>
</dbReference>
<evidence type="ECO:0000256" key="1">
    <source>
        <dbReference type="SAM" id="MobiDB-lite"/>
    </source>
</evidence>
<dbReference type="AlphaFoldDB" id="A0A2M6KA18"/>
<gene>
    <name evidence="4" type="ORF">COV49_00330</name>
</gene>
<dbReference type="Pfam" id="PF04294">
    <property type="entry name" value="VanW"/>
    <property type="match status" value="1"/>
</dbReference>
<sequence>MLNKIKNPQPHTVRLGKKKLKHLLHWVVVFFIVIILAGLFYLIFTKAYQNKIYPRTFLGQYNLSGLTQTEAKNLFEQKIKKINESGIEFNYKGKKLALTPTLSSFDQDLAREVIRFDIDKTVQKAITAGRDKNFFLNFYEKIKNLAKKNIVKADYQINENEIINILSENYREFETPAQDARLTATSTPDSQAEEINFEIEKEKIGLAIDYQKAINELKTNLENFNFSSISLETKTDYPKIYKNECLNIEPEAKKIISLAPLTLSYKLKQWEVNRARLAAWLALTKNGSEISIGFDQKKITDFLSKEVAPQIDQEPIEARFVMKDGRVAEFQGQRDGLKLNTPATITEIESEFLTGTSTISVIVDEINSSTKAGEINDLGIREIIGTGHSNFAGSPKNRRHNIATGAAAINGLLIKPGDEFSLVKALGKINAETGYLPELVIKGNETIPEYGGGLCQIGTTLFRTIIQSGLPVTARRNHSYRVAYYEPAGTDAAVYDPWPDVRFINDTSSHILIQTRIDGDDIYFDFWGTKDGRTVKITDPTIYNITKPAPTKIIETLNLAPGEKKCTERAHNGADTYFDYTVTYATSTPAEELDKKFLGALSKEKRFSSHYVPWQEVCLVGVEKLSDPSASLRTGDEKVNAETVGEAEETNY</sequence>
<organism evidence="4 5">
    <name type="scientific">Candidatus Falkowbacteria bacterium CG11_big_fil_rev_8_21_14_0_20_39_10</name>
    <dbReference type="NCBI Taxonomy" id="1974570"/>
    <lineage>
        <taxon>Bacteria</taxon>
        <taxon>Candidatus Falkowiibacteriota</taxon>
    </lineage>
</organism>
<keyword evidence="2" id="KW-0472">Membrane</keyword>
<evidence type="ECO:0000259" key="3">
    <source>
        <dbReference type="Pfam" id="PF12229"/>
    </source>
</evidence>
<dbReference type="PANTHER" id="PTHR35788">
    <property type="entry name" value="EXPORTED PROTEIN-RELATED"/>
    <property type="match status" value="1"/>
</dbReference>
<dbReference type="Pfam" id="PF12229">
    <property type="entry name" value="PG_binding_4"/>
    <property type="match status" value="2"/>
</dbReference>
<dbReference type="Gene3D" id="3.10.20.800">
    <property type="match status" value="1"/>
</dbReference>
<feature type="domain" description="YoaR-like putative peptidoglycan binding" evidence="3">
    <location>
        <begin position="114"/>
        <end position="222"/>
    </location>
</feature>
<feature type="transmembrane region" description="Helical" evidence="2">
    <location>
        <begin position="23"/>
        <end position="44"/>
    </location>
</feature>
<dbReference type="InterPro" id="IPR052913">
    <property type="entry name" value="Glycopeptide_resist_protein"/>
</dbReference>
<keyword evidence="2" id="KW-1133">Transmembrane helix</keyword>
<dbReference type="PANTHER" id="PTHR35788:SF1">
    <property type="entry name" value="EXPORTED PROTEIN"/>
    <property type="match status" value="1"/>
</dbReference>
<name>A0A2M6KA18_9BACT</name>
<keyword evidence="2" id="KW-0812">Transmembrane</keyword>
<proteinExistence type="predicted"/>
<evidence type="ECO:0000256" key="2">
    <source>
        <dbReference type="SAM" id="Phobius"/>
    </source>
</evidence>
<comment type="caution">
    <text evidence="4">The sequence shown here is derived from an EMBL/GenBank/DDBJ whole genome shotgun (WGS) entry which is preliminary data.</text>
</comment>
<accession>A0A2M6KA18</accession>
<dbReference type="InterPro" id="IPR038054">
    <property type="entry name" value="LD_TPept-like_central_sf"/>
</dbReference>
<dbReference type="Proteomes" id="UP000230869">
    <property type="component" value="Unassembled WGS sequence"/>
</dbReference>